<dbReference type="EMBL" id="JADFTS010000006">
    <property type="protein sequence ID" value="KAF9602546.1"/>
    <property type="molecule type" value="Genomic_DNA"/>
</dbReference>
<organism evidence="2 3">
    <name type="scientific">Coptis chinensis</name>
    <dbReference type="NCBI Taxonomy" id="261450"/>
    <lineage>
        <taxon>Eukaryota</taxon>
        <taxon>Viridiplantae</taxon>
        <taxon>Streptophyta</taxon>
        <taxon>Embryophyta</taxon>
        <taxon>Tracheophyta</taxon>
        <taxon>Spermatophyta</taxon>
        <taxon>Magnoliopsida</taxon>
        <taxon>Ranunculales</taxon>
        <taxon>Ranunculaceae</taxon>
        <taxon>Coptidoideae</taxon>
        <taxon>Coptis</taxon>
    </lineage>
</organism>
<proteinExistence type="predicted"/>
<evidence type="ECO:0000259" key="1">
    <source>
        <dbReference type="SMART" id="SM00743"/>
    </source>
</evidence>
<protein>
    <recommendedName>
        <fullName evidence="1">Agenet domain-containing protein</fullName>
    </recommendedName>
</protein>
<dbReference type="Proteomes" id="UP000631114">
    <property type="component" value="Unassembled WGS sequence"/>
</dbReference>
<dbReference type="AlphaFoldDB" id="A0A835LX04"/>
<dbReference type="SMART" id="SM00743">
    <property type="entry name" value="Agenet"/>
    <property type="match status" value="2"/>
</dbReference>
<feature type="domain" description="Agenet" evidence="1">
    <location>
        <begin position="120"/>
        <end position="176"/>
    </location>
</feature>
<sequence length="185" mass="21646">MGFGLSVLGFGLVVLIWNGLFKRRYASAGNSTLSKLKRNTENLCKLEISFVEGMHVEVSRNKKGFGDAWFIATIIKEVGENKFLVEYQTLRKENENQLLIKEVNVVEIRPTPPHENLERGGFARLEKVDAFYNAGWWVGIIFKVHDDSSYSVYFREICEEFKFKHWQLRLHQEWINGKWVRVFKA</sequence>
<name>A0A835LX04_9MAGN</name>
<dbReference type="OrthoDB" id="2020707at2759"/>
<gene>
    <name evidence="2" type="ORF">IFM89_029845</name>
</gene>
<dbReference type="Gene3D" id="2.30.30.140">
    <property type="match status" value="1"/>
</dbReference>
<evidence type="ECO:0000313" key="2">
    <source>
        <dbReference type="EMBL" id="KAF9602546.1"/>
    </source>
</evidence>
<dbReference type="InterPro" id="IPR008395">
    <property type="entry name" value="Agenet-like_dom"/>
</dbReference>
<accession>A0A835LX04</accession>
<dbReference type="InterPro" id="IPR014002">
    <property type="entry name" value="Agenet_dom_plant"/>
</dbReference>
<dbReference type="CDD" id="cd20405">
    <property type="entry name" value="Tudor_Agenet_AtDUF_rpt1_3"/>
    <property type="match status" value="1"/>
</dbReference>
<dbReference type="PANTHER" id="PTHR31917">
    <property type="entry name" value="AGENET DOMAIN-CONTAINING PROTEIN-RELATED"/>
    <property type="match status" value="1"/>
</dbReference>
<dbReference type="Pfam" id="PF05641">
    <property type="entry name" value="Agenet"/>
    <property type="match status" value="2"/>
</dbReference>
<keyword evidence="3" id="KW-1185">Reference proteome</keyword>
<dbReference type="CDD" id="cd20406">
    <property type="entry name" value="Tudor_Agenet_AtDUF_rpt2_4"/>
    <property type="match status" value="1"/>
</dbReference>
<comment type="caution">
    <text evidence="2">The sequence shown here is derived from an EMBL/GenBank/DDBJ whole genome shotgun (WGS) entry which is preliminary data.</text>
</comment>
<feature type="domain" description="Agenet" evidence="1">
    <location>
        <begin position="48"/>
        <end position="116"/>
    </location>
</feature>
<evidence type="ECO:0000313" key="3">
    <source>
        <dbReference type="Proteomes" id="UP000631114"/>
    </source>
</evidence>
<reference evidence="2 3" key="1">
    <citation type="submission" date="2020-10" db="EMBL/GenBank/DDBJ databases">
        <title>The Coptis chinensis genome and diversification of protoberbering-type alkaloids.</title>
        <authorList>
            <person name="Wang B."/>
            <person name="Shu S."/>
            <person name="Song C."/>
            <person name="Liu Y."/>
        </authorList>
    </citation>
    <scope>NUCLEOTIDE SEQUENCE [LARGE SCALE GENOMIC DNA]</scope>
    <source>
        <strain evidence="2">HL-2020</strain>
        <tissue evidence="2">Leaf</tissue>
    </source>
</reference>
<dbReference type="PANTHER" id="PTHR31917:SF147">
    <property type="entry name" value="AGENET DOMAIN-CONTAINING PROTEIN"/>
    <property type="match status" value="1"/>
</dbReference>